<dbReference type="GO" id="GO:0003677">
    <property type="term" value="F:DNA binding"/>
    <property type="evidence" value="ECO:0007669"/>
    <property type="project" value="UniProtKB-UniRule"/>
</dbReference>
<comment type="similarity">
    <text evidence="1">Belongs to the TolB family.</text>
</comment>
<dbReference type="InterPro" id="IPR011042">
    <property type="entry name" value="6-blade_b-propeller_TolB-like"/>
</dbReference>
<dbReference type="PANTHER" id="PTHR36842:SF1">
    <property type="entry name" value="PROTEIN TOLB"/>
    <property type="match status" value="1"/>
</dbReference>
<feature type="DNA-binding region" description="OmpR/PhoB-type" evidence="3">
    <location>
        <begin position="11"/>
        <end position="114"/>
    </location>
</feature>
<evidence type="ECO:0000313" key="7">
    <source>
        <dbReference type="Proteomes" id="UP000050864"/>
    </source>
</evidence>
<comment type="caution">
    <text evidence="6">The sequence shown here is derived from an EMBL/GenBank/DDBJ whole genome shotgun (WGS) entry which is preliminary data.</text>
</comment>
<accession>A0A0R0C4X2</accession>
<dbReference type="SUPFAM" id="SSF63825">
    <property type="entry name" value="YWTD domain"/>
    <property type="match status" value="1"/>
</dbReference>
<dbReference type="SUPFAM" id="SSF82171">
    <property type="entry name" value="DPP6 N-terminal domain-like"/>
    <property type="match status" value="1"/>
</dbReference>
<dbReference type="OrthoDB" id="626010at2"/>
<dbReference type="Gene3D" id="1.10.10.10">
    <property type="entry name" value="Winged helix-like DNA-binding domain superfamily/Winged helix DNA-binding domain"/>
    <property type="match status" value="1"/>
</dbReference>
<dbReference type="CDD" id="cd00383">
    <property type="entry name" value="trans_reg_C"/>
    <property type="match status" value="1"/>
</dbReference>
<evidence type="ECO:0000313" key="6">
    <source>
        <dbReference type="EMBL" id="KRG64813.1"/>
    </source>
</evidence>
<evidence type="ECO:0000256" key="1">
    <source>
        <dbReference type="ARBA" id="ARBA00009820"/>
    </source>
</evidence>
<dbReference type="SUPFAM" id="SSF46894">
    <property type="entry name" value="C-terminal effector domain of the bipartite response regulators"/>
    <property type="match status" value="1"/>
</dbReference>
<dbReference type="PANTHER" id="PTHR36842">
    <property type="entry name" value="PROTEIN TOLB HOMOLOG"/>
    <property type="match status" value="1"/>
</dbReference>
<gene>
    <name evidence="6" type="ORF">ABB26_06905</name>
</gene>
<protein>
    <recommendedName>
        <fullName evidence="5">OmpR/PhoB-type domain-containing protein</fullName>
    </recommendedName>
</protein>
<dbReference type="GO" id="GO:0000160">
    <property type="term" value="P:phosphorelay signal transduction system"/>
    <property type="evidence" value="ECO:0007669"/>
    <property type="project" value="InterPro"/>
</dbReference>
<evidence type="ECO:0000256" key="3">
    <source>
        <dbReference type="PROSITE-ProRule" id="PRU01091"/>
    </source>
</evidence>
<keyword evidence="4" id="KW-0812">Transmembrane</keyword>
<name>A0A0R0C4X2_9GAMM</name>
<dbReference type="Pfam" id="PF00486">
    <property type="entry name" value="Trans_reg_C"/>
    <property type="match status" value="1"/>
</dbReference>
<keyword evidence="2 3" id="KW-0238">DNA-binding</keyword>
<sequence>MQTVDNSKPEADRLNIGACVVLLSSREVHGPNARKVQRLTPKSLGVLLALARRAGQVVTRDELFADVWPDTMPTNDVLTQAVTQLRKVFAAADGGDDSTPYIETIAKTGYRLLAPVVWDDVDTTGATMEGSEIAAEAAPRSDAASTISTKPARELRRRLRRHVLLAVGLVLLTSTVVMAWLLWGRMSPEAPTDEVDASGTRVVGSPARPYRLITSNAAFETNPTLSPDGALVVFAKEAEGRSTLWIQSTGSTPPVALVATPADASDRFPVWSPDGRQIAFARFLPHAGCEVLLVSATGGDARRATRCDGTDMLSFSWSTDGRSLLFGSMTGAYASRGIRTLELASGRWSSLSYEMGADDSDYAPQYSPDGSRIGFVRNPQVGDLWVMDADGGNAKWLTNDAAEIRGWSWLHSDEIVFGRRVDSESRLYRLDVATRTLRDMGVDDARNPTVSRHGGNLAFMRDRPQFGLFRVPLKEGAGQRVRLFASSGRDSQPMVSPDGSQLAFTSDRSGTFALWWGRLAEPDSLRVVEGLRPEARQPMDWSGDARSLLVSGRDADGLPGIYEVMPEDGRWKKLAVPVREPLQAIYGGTPGTLLVVERGDEERMSLTLFDRTQTPWKRLASLEGVSQARLDRAGDRVLFTRLGSSGLWQVKPDLAAGSILPVNKEVPTRWRYRTWAVTGNGTVGYMSIGAGCASQFSVIVGDGASRCLDTDKFSSGNGMSLAPDGSAAFIALGIAEGADIGVMRVPKRAPRSVLGVGKWLPWLEKPLS</sequence>
<evidence type="ECO:0000259" key="5">
    <source>
        <dbReference type="PROSITE" id="PS51755"/>
    </source>
</evidence>
<dbReference type="AlphaFoldDB" id="A0A0R0C4X2"/>
<reference evidence="6 7" key="1">
    <citation type="submission" date="2015-05" db="EMBL/GenBank/DDBJ databases">
        <title>Genome sequencing and analysis of members of genus Stenotrophomonas.</title>
        <authorList>
            <person name="Patil P.P."/>
            <person name="Midha S."/>
            <person name="Patil P.B."/>
        </authorList>
    </citation>
    <scope>NUCLEOTIDE SEQUENCE [LARGE SCALE GENOMIC DNA]</scope>
    <source>
        <strain evidence="6 7">DSM 18929</strain>
    </source>
</reference>
<organism evidence="6 7">
    <name type="scientific">Stenotrophomonas humi</name>
    <dbReference type="NCBI Taxonomy" id="405444"/>
    <lineage>
        <taxon>Bacteria</taxon>
        <taxon>Pseudomonadati</taxon>
        <taxon>Pseudomonadota</taxon>
        <taxon>Gammaproteobacteria</taxon>
        <taxon>Lysobacterales</taxon>
        <taxon>Lysobacteraceae</taxon>
        <taxon>Stenotrophomonas</taxon>
    </lineage>
</organism>
<dbReference type="GO" id="GO:0006355">
    <property type="term" value="P:regulation of DNA-templated transcription"/>
    <property type="evidence" value="ECO:0007669"/>
    <property type="project" value="InterPro"/>
</dbReference>
<dbReference type="InterPro" id="IPR036388">
    <property type="entry name" value="WH-like_DNA-bd_sf"/>
</dbReference>
<keyword evidence="4" id="KW-1133">Transmembrane helix</keyword>
<proteinExistence type="inferred from homology"/>
<evidence type="ECO:0000256" key="4">
    <source>
        <dbReference type="SAM" id="Phobius"/>
    </source>
</evidence>
<dbReference type="STRING" id="405444.ABB26_06905"/>
<dbReference type="InterPro" id="IPR001867">
    <property type="entry name" value="OmpR/PhoB-type_DNA-bd"/>
</dbReference>
<dbReference type="RefSeq" id="WP_057633007.1">
    <property type="nucleotide sequence ID" value="NZ_LDJI01000012.1"/>
</dbReference>
<dbReference type="Gene3D" id="2.140.10.30">
    <property type="entry name" value="Dipeptidylpeptidase IV, N-terminal domain"/>
    <property type="match status" value="1"/>
</dbReference>
<dbReference type="InterPro" id="IPR011659">
    <property type="entry name" value="WD40"/>
</dbReference>
<dbReference type="SMART" id="SM00862">
    <property type="entry name" value="Trans_reg_C"/>
    <property type="match status" value="1"/>
</dbReference>
<dbReference type="PROSITE" id="PS51755">
    <property type="entry name" value="OMPR_PHOB"/>
    <property type="match status" value="1"/>
</dbReference>
<dbReference type="Gene3D" id="2.120.10.30">
    <property type="entry name" value="TolB, C-terminal domain"/>
    <property type="match status" value="2"/>
</dbReference>
<dbReference type="PATRIC" id="fig|405444.3.peg.386"/>
<dbReference type="Pfam" id="PF07676">
    <property type="entry name" value="PD40"/>
    <property type="match status" value="3"/>
</dbReference>
<dbReference type="EMBL" id="LDJI01000012">
    <property type="protein sequence ID" value="KRG64813.1"/>
    <property type="molecule type" value="Genomic_DNA"/>
</dbReference>
<feature type="transmembrane region" description="Helical" evidence="4">
    <location>
        <begin position="163"/>
        <end position="183"/>
    </location>
</feature>
<feature type="domain" description="OmpR/PhoB-type" evidence="5">
    <location>
        <begin position="11"/>
        <end position="114"/>
    </location>
</feature>
<dbReference type="Proteomes" id="UP000050864">
    <property type="component" value="Unassembled WGS sequence"/>
</dbReference>
<keyword evidence="4" id="KW-0472">Membrane</keyword>
<dbReference type="InterPro" id="IPR016032">
    <property type="entry name" value="Sig_transdc_resp-reg_C-effctor"/>
</dbReference>
<keyword evidence="7" id="KW-1185">Reference proteome</keyword>
<evidence type="ECO:0000256" key="2">
    <source>
        <dbReference type="ARBA" id="ARBA00023125"/>
    </source>
</evidence>